<organism evidence="13 14">
    <name type="scientific">Hyphomonas atlantica</name>
    <dbReference type="NCBI Taxonomy" id="1280948"/>
    <lineage>
        <taxon>Bacteria</taxon>
        <taxon>Pseudomonadati</taxon>
        <taxon>Pseudomonadota</taxon>
        <taxon>Alphaproteobacteria</taxon>
        <taxon>Hyphomonadales</taxon>
        <taxon>Hyphomonadaceae</taxon>
        <taxon>Hyphomonas</taxon>
    </lineage>
</organism>
<evidence type="ECO:0000256" key="8">
    <source>
        <dbReference type="ARBA" id="ARBA00047838"/>
    </source>
</evidence>
<dbReference type="CDD" id="cd01748">
    <property type="entry name" value="GATase1_IGP_Synthase"/>
    <property type="match status" value="1"/>
</dbReference>
<feature type="active site" evidence="10 11">
    <location>
        <position position="195"/>
    </location>
</feature>
<dbReference type="AlphaFoldDB" id="A0A059E7F5"/>
<comment type="caution">
    <text evidence="13">The sequence shown here is derived from an EMBL/GenBank/DDBJ whole genome shotgun (WGS) entry which is preliminary data.</text>
</comment>
<evidence type="ECO:0000256" key="4">
    <source>
        <dbReference type="ARBA" id="ARBA00022801"/>
    </source>
</evidence>
<keyword evidence="6 10" id="KW-0368">Histidine biosynthesis</keyword>
<evidence type="ECO:0000256" key="3">
    <source>
        <dbReference type="ARBA" id="ARBA00022605"/>
    </source>
</evidence>
<dbReference type="EC" id="3.5.1.2" evidence="10"/>
<dbReference type="eggNOG" id="COG0118">
    <property type="taxonomic scope" value="Bacteria"/>
</dbReference>
<dbReference type="PANTHER" id="PTHR42701">
    <property type="entry name" value="IMIDAZOLE GLYCEROL PHOSPHATE SYNTHASE SUBUNIT HISH"/>
    <property type="match status" value="1"/>
</dbReference>
<dbReference type="GO" id="GO:0000105">
    <property type="term" value="P:L-histidine biosynthetic process"/>
    <property type="evidence" value="ECO:0007669"/>
    <property type="project" value="UniProtKB-UniRule"/>
</dbReference>
<dbReference type="UniPathway" id="UPA00031">
    <property type="reaction ID" value="UER00010"/>
</dbReference>
<keyword evidence="5 10" id="KW-0315">Glutamine amidotransferase</keyword>
<evidence type="ECO:0000256" key="2">
    <source>
        <dbReference type="ARBA" id="ARBA00011152"/>
    </source>
</evidence>
<comment type="subunit">
    <text evidence="2 10">Heterodimer of HisH and HisF.</text>
</comment>
<dbReference type="GO" id="GO:0004359">
    <property type="term" value="F:glutaminase activity"/>
    <property type="evidence" value="ECO:0007669"/>
    <property type="project" value="UniProtKB-EC"/>
</dbReference>
<dbReference type="EC" id="4.3.2.10" evidence="10"/>
<comment type="catalytic activity">
    <reaction evidence="9 10">
        <text>L-glutamine + H2O = L-glutamate + NH4(+)</text>
        <dbReference type="Rhea" id="RHEA:15889"/>
        <dbReference type="ChEBI" id="CHEBI:15377"/>
        <dbReference type="ChEBI" id="CHEBI:28938"/>
        <dbReference type="ChEBI" id="CHEBI:29985"/>
        <dbReference type="ChEBI" id="CHEBI:58359"/>
        <dbReference type="EC" id="3.5.1.2"/>
    </reaction>
</comment>
<evidence type="ECO:0000256" key="6">
    <source>
        <dbReference type="ARBA" id="ARBA00023102"/>
    </source>
</evidence>
<dbReference type="PANTHER" id="PTHR42701:SF1">
    <property type="entry name" value="IMIDAZOLE GLYCEROL PHOSPHATE SYNTHASE SUBUNIT HISH"/>
    <property type="match status" value="1"/>
</dbReference>
<dbReference type="Gene3D" id="3.40.50.880">
    <property type="match status" value="1"/>
</dbReference>
<dbReference type="Pfam" id="PF00117">
    <property type="entry name" value="GATase"/>
    <property type="match status" value="1"/>
</dbReference>
<dbReference type="InterPro" id="IPR017926">
    <property type="entry name" value="GATASE"/>
</dbReference>
<evidence type="ECO:0000256" key="10">
    <source>
        <dbReference type="HAMAP-Rule" id="MF_00278"/>
    </source>
</evidence>
<evidence type="ECO:0000256" key="11">
    <source>
        <dbReference type="PIRSR" id="PIRSR000495-1"/>
    </source>
</evidence>
<name>A0A059E7F5_9PROT</name>
<feature type="active site" description="Nucleophile" evidence="10 11">
    <location>
        <position position="89"/>
    </location>
</feature>
<reference evidence="13 14" key="1">
    <citation type="journal article" date="2014" name="Antonie Van Leeuwenhoek">
        <title>Hyphomonas beringensis sp. nov. and Hyphomonas chukchiensis sp. nov., isolated from surface seawater of the Bering Sea and Chukchi Sea.</title>
        <authorList>
            <person name="Li C."/>
            <person name="Lai Q."/>
            <person name="Li G."/>
            <person name="Dong C."/>
            <person name="Wang J."/>
            <person name="Liao Y."/>
            <person name="Shao Z."/>
        </authorList>
    </citation>
    <scope>NUCLEOTIDE SEQUENCE [LARGE SCALE GENOMIC DNA]</scope>
    <source>
        <strain evidence="13 14">22II1-22F38</strain>
    </source>
</reference>
<dbReference type="GO" id="GO:0016829">
    <property type="term" value="F:lyase activity"/>
    <property type="evidence" value="ECO:0007669"/>
    <property type="project" value="UniProtKB-KW"/>
</dbReference>
<evidence type="ECO:0000313" key="13">
    <source>
        <dbReference type="EMBL" id="KCZ63520.1"/>
    </source>
</evidence>
<dbReference type="HAMAP" id="MF_00278">
    <property type="entry name" value="HisH"/>
    <property type="match status" value="1"/>
</dbReference>
<dbReference type="RefSeq" id="WP_035549657.1">
    <property type="nucleotide sequence ID" value="NZ_AWFH01000006.1"/>
</dbReference>
<protein>
    <recommendedName>
        <fullName evidence="10">Imidazole glycerol phosphate synthase subunit HisH</fullName>
        <ecNumber evidence="10">4.3.2.10</ecNumber>
    </recommendedName>
    <alternativeName>
        <fullName evidence="10">IGP synthase glutaminase subunit</fullName>
        <ecNumber evidence="10">3.5.1.2</ecNumber>
    </alternativeName>
    <alternativeName>
        <fullName evidence="10">IGP synthase subunit HisH</fullName>
    </alternativeName>
    <alternativeName>
        <fullName evidence="10">ImGP synthase subunit HisH</fullName>
        <shortName evidence="10">IGPS subunit HisH</shortName>
    </alternativeName>
</protein>
<evidence type="ECO:0000256" key="5">
    <source>
        <dbReference type="ARBA" id="ARBA00022962"/>
    </source>
</evidence>
<dbReference type="Proteomes" id="UP000024547">
    <property type="component" value="Unassembled WGS sequence"/>
</dbReference>
<comment type="catalytic activity">
    <reaction evidence="8 10">
        <text>5-[(5-phospho-1-deoxy-D-ribulos-1-ylimino)methylamino]-1-(5-phospho-beta-D-ribosyl)imidazole-4-carboxamide + L-glutamine = D-erythro-1-(imidazol-4-yl)glycerol 3-phosphate + 5-amino-1-(5-phospho-beta-D-ribosyl)imidazole-4-carboxamide + L-glutamate + H(+)</text>
        <dbReference type="Rhea" id="RHEA:24793"/>
        <dbReference type="ChEBI" id="CHEBI:15378"/>
        <dbReference type="ChEBI" id="CHEBI:29985"/>
        <dbReference type="ChEBI" id="CHEBI:58278"/>
        <dbReference type="ChEBI" id="CHEBI:58359"/>
        <dbReference type="ChEBI" id="CHEBI:58475"/>
        <dbReference type="ChEBI" id="CHEBI:58525"/>
        <dbReference type="EC" id="4.3.2.10"/>
    </reaction>
</comment>
<dbReference type="EMBL" id="AWFH01000006">
    <property type="protein sequence ID" value="KCZ63520.1"/>
    <property type="molecule type" value="Genomic_DNA"/>
</dbReference>
<dbReference type="GO" id="GO:0005737">
    <property type="term" value="C:cytoplasm"/>
    <property type="evidence" value="ECO:0007669"/>
    <property type="project" value="UniProtKB-SubCell"/>
</dbReference>
<gene>
    <name evidence="10" type="primary">hisH</name>
    <name evidence="13" type="ORF">HY36_14590</name>
</gene>
<dbReference type="STRING" id="1280948.HY36_14590"/>
<keyword evidence="14" id="KW-1185">Reference proteome</keyword>
<sequence>MSLVALIDYGSGNLHSAGRALREAARLGETGHEIRITNRAEDILAAERVVLPGVGHFADCAAGLRAQTGVVEALETACLKGGKPFLGICVGMQLLAETGREDGATPGLGWIAGEVARIQPGDAFRVPHMGWNELSLRGAPHPVLSGLGAEPHVYFTHSYAFTTADPADMAATASYGAEAITAAVARANLFGTQFHPEKSQALGLRILSNFLSWDP</sequence>
<dbReference type="PROSITE" id="PS51273">
    <property type="entry name" value="GATASE_TYPE_1"/>
    <property type="match status" value="1"/>
</dbReference>
<comment type="subcellular location">
    <subcellularLocation>
        <location evidence="10">Cytoplasm</location>
    </subcellularLocation>
</comment>
<evidence type="ECO:0000313" key="14">
    <source>
        <dbReference type="Proteomes" id="UP000024547"/>
    </source>
</evidence>
<dbReference type="PATRIC" id="fig|1280948.3.peg.1154"/>
<dbReference type="PIRSF" id="PIRSF000495">
    <property type="entry name" value="Amidotransf_hisH"/>
    <property type="match status" value="1"/>
</dbReference>
<keyword evidence="10" id="KW-0963">Cytoplasm</keyword>
<evidence type="ECO:0000256" key="7">
    <source>
        <dbReference type="ARBA" id="ARBA00023239"/>
    </source>
</evidence>
<keyword evidence="3 10" id="KW-0028">Amino-acid biosynthesis</keyword>
<evidence type="ECO:0000256" key="1">
    <source>
        <dbReference type="ARBA" id="ARBA00005091"/>
    </source>
</evidence>
<dbReference type="NCBIfam" id="TIGR01855">
    <property type="entry name" value="IMP_synth_hisH"/>
    <property type="match status" value="1"/>
</dbReference>
<evidence type="ECO:0000259" key="12">
    <source>
        <dbReference type="Pfam" id="PF00117"/>
    </source>
</evidence>
<dbReference type="InterPro" id="IPR010139">
    <property type="entry name" value="Imidazole-glycPsynth_HisH"/>
</dbReference>
<comment type="function">
    <text evidence="10">IGPS catalyzes the conversion of PRFAR and glutamine to IGP, AICAR and glutamate. The HisH subunit catalyzes the hydrolysis of glutamine to glutamate and ammonia as part of the synthesis of IGP and AICAR. The resulting ammonia molecule is channeled to the active site of HisF.</text>
</comment>
<keyword evidence="4 10" id="KW-0378">Hydrolase</keyword>
<keyword evidence="7 10" id="KW-0456">Lyase</keyword>
<comment type="pathway">
    <text evidence="1 10">Amino-acid biosynthesis; L-histidine biosynthesis; L-histidine from 5-phospho-alpha-D-ribose 1-diphosphate: step 5/9.</text>
</comment>
<feature type="active site" evidence="10 11">
    <location>
        <position position="197"/>
    </location>
</feature>
<feature type="domain" description="Glutamine amidotransferase" evidence="12">
    <location>
        <begin position="6"/>
        <end position="211"/>
    </location>
</feature>
<dbReference type="GO" id="GO:0000107">
    <property type="term" value="F:imidazoleglycerol-phosphate synthase activity"/>
    <property type="evidence" value="ECO:0007669"/>
    <property type="project" value="UniProtKB-UniRule"/>
</dbReference>
<dbReference type="OrthoDB" id="9807137at2"/>
<accession>A0A059E7F5</accession>
<dbReference type="InterPro" id="IPR029062">
    <property type="entry name" value="Class_I_gatase-like"/>
</dbReference>
<evidence type="ECO:0000256" key="9">
    <source>
        <dbReference type="ARBA" id="ARBA00049534"/>
    </source>
</evidence>
<dbReference type="SUPFAM" id="SSF52317">
    <property type="entry name" value="Class I glutamine amidotransferase-like"/>
    <property type="match status" value="1"/>
</dbReference>
<proteinExistence type="inferred from homology"/>